<gene>
    <name evidence="1" type="ORF">HQN87_11045</name>
</gene>
<accession>A0ABX2DQI2</accession>
<protein>
    <submittedName>
        <fullName evidence="1">Uncharacterized protein</fullName>
    </submittedName>
</protein>
<evidence type="ECO:0000313" key="1">
    <source>
        <dbReference type="EMBL" id="NQX45869.1"/>
    </source>
</evidence>
<name>A0ABX2DQI2_9BACL</name>
<proteinExistence type="predicted"/>
<evidence type="ECO:0000313" key="2">
    <source>
        <dbReference type="Proteomes" id="UP000711047"/>
    </source>
</evidence>
<keyword evidence="2" id="KW-1185">Reference proteome</keyword>
<dbReference type="Proteomes" id="UP000711047">
    <property type="component" value="Unassembled WGS sequence"/>
</dbReference>
<dbReference type="EMBL" id="JABMKX010000005">
    <property type="protein sequence ID" value="NQX45869.1"/>
    <property type="molecule type" value="Genomic_DNA"/>
</dbReference>
<dbReference type="RefSeq" id="WP_173132193.1">
    <property type="nucleotide sequence ID" value="NZ_JABMKX010000005.1"/>
</dbReference>
<sequence length="321" mass="38361">MKYIIIGAGNELSRYTWFDVIDRNDVYYKEQMYELTGFKKILQKIHCSARINKIINLPFKNRWWKYNELRNIEFNKEFYLVLGDTAFGKSDISYLKMLRENYQVKVIIVLLNPINSISKDLKTEIDKMDRILTTDLQDSSDFNYPYISTVYSKIPIDLKLSNENNTDLFFVGAEKNRLSILLKCFEIFKKNNIMTLFYIFNVKNKHQKYKNEIFYNSYLKYSEILEKVGDTNCIFEVLQNSQTGITYRTMEAVCYNKKLLTNNKNIKKFAFYNPDYIEIFENPEDINIEFIKKRIVVDYGYNNEYSPVNILNYIAEIEVKE</sequence>
<reference evidence="1 2" key="1">
    <citation type="submission" date="2020-05" db="EMBL/GenBank/DDBJ databases">
        <title>Paenibacillus glebae, sp. nov., Paenibacillus humi sp. nov., Paenibacillus pedi sp. nov., Paenibacillus terrestris sp. nov. and Paenibacillus terricola sp. nov., isolated from a forest top soil sample.</title>
        <authorList>
            <person name="Qi S."/>
            <person name="Carlier A."/>
            <person name="Cnockaert M."/>
            <person name="Vandamme P."/>
        </authorList>
    </citation>
    <scope>NUCLEOTIDE SEQUENCE [LARGE SCALE GENOMIC DNA]</scope>
    <source>
        <strain evidence="1 2">LMG 29502</strain>
    </source>
</reference>
<comment type="caution">
    <text evidence="1">The sequence shown here is derived from an EMBL/GenBank/DDBJ whole genome shotgun (WGS) entry which is preliminary data.</text>
</comment>
<organism evidence="1 2">
    <name type="scientific">Paenibacillus tritici</name>
    <dbReference type="NCBI Taxonomy" id="1873425"/>
    <lineage>
        <taxon>Bacteria</taxon>
        <taxon>Bacillati</taxon>
        <taxon>Bacillota</taxon>
        <taxon>Bacilli</taxon>
        <taxon>Bacillales</taxon>
        <taxon>Paenibacillaceae</taxon>
        <taxon>Paenibacillus</taxon>
    </lineage>
</organism>